<dbReference type="InterPro" id="IPR011663">
    <property type="entry name" value="UTRA"/>
</dbReference>
<name>A0ABP5CGG1_9ACTN</name>
<dbReference type="InterPro" id="IPR050679">
    <property type="entry name" value="Bact_HTH_transcr_reg"/>
</dbReference>
<dbReference type="Pfam" id="PF00392">
    <property type="entry name" value="GntR"/>
    <property type="match status" value="1"/>
</dbReference>
<sequence length="242" mass="26758">MPFESAPPKYARIVALLQERIQGGVYAPGAMLPSEEQLVNEFDVSRTTIIRALQILSRDGWIESQQGKGRFVRGRPSTMDQRFRPSRNALEQSETSGSRLVDVGHVIAPDAVAAALNLKKNEAVLMRRRLVVRDDEPDELVTSYFPLDLAHGTALGGEALMTDGARRQIESRNKIRYDHVTERIAARLPSGEEALLLALPSKRTPVLAVTVTAFEASGRPVQLAELVLPGDRHELEDTYPLV</sequence>
<dbReference type="SMART" id="SM00866">
    <property type="entry name" value="UTRA"/>
    <property type="match status" value="1"/>
</dbReference>
<keyword evidence="7" id="KW-1185">Reference proteome</keyword>
<evidence type="ECO:0000313" key="7">
    <source>
        <dbReference type="Proteomes" id="UP001499854"/>
    </source>
</evidence>
<dbReference type="EMBL" id="BAAAQM010000008">
    <property type="protein sequence ID" value="GAA1962419.1"/>
    <property type="molecule type" value="Genomic_DNA"/>
</dbReference>
<dbReference type="PRINTS" id="PR00035">
    <property type="entry name" value="HTHGNTR"/>
</dbReference>
<comment type="caution">
    <text evidence="6">The sequence shown here is derived from an EMBL/GenBank/DDBJ whole genome shotgun (WGS) entry which is preliminary data.</text>
</comment>
<dbReference type="RefSeq" id="WP_344656585.1">
    <property type="nucleotide sequence ID" value="NZ_BAAAQM010000008.1"/>
</dbReference>
<reference evidence="7" key="1">
    <citation type="journal article" date="2019" name="Int. J. Syst. Evol. Microbiol.">
        <title>The Global Catalogue of Microorganisms (GCM) 10K type strain sequencing project: providing services to taxonomists for standard genome sequencing and annotation.</title>
        <authorList>
            <consortium name="The Broad Institute Genomics Platform"/>
            <consortium name="The Broad Institute Genome Sequencing Center for Infectious Disease"/>
            <person name="Wu L."/>
            <person name="Ma J."/>
        </authorList>
    </citation>
    <scope>NUCLEOTIDE SEQUENCE [LARGE SCALE GENOMIC DNA]</scope>
    <source>
        <strain evidence="7">JCM 16013</strain>
    </source>
</reference>
<evidence type="ECO:0000256" key="2">
    <source>
        <dbReference type="ARBA" id="ARBA00023125"/>
    </source>
</evidence>
<dbReference type="Gene3D" id="3.40.1410.10">
    <property type="entry name" value="Chorismate lyase-like"/>
    <property type="match status" value="1"/>
</dbReference>
<dbReference type="InterPro" id="IPR000524">
    <property type="entry name" value="Tscrpt_reg_HTH_GntR"/>
</dbReference>
<keyword evidence="1" id="KW-0805">Transcription regulation</keyword>
<dbReference type="InterPro" id="IPR036390">
    <property type="entry name" value="WH_DNA-bd_sf"/>
</dbReference>
<dbReference type="SUPFAM" id="SSF46785">
    <property type="entry name" value="Winged helix' DNA-binding domain"/>
    <property type="match status" value="1"/>
</dbReference>
<dbReference type="Proteomes" id="UP001499854">
    <property type="component" value="Unassembled WGS sequence"/>
</dbReference>
<evidence type="ECO:0000259" key="5">
    <source>
        <dbReference type="PROSITE" id="PS50949"/>
    </source>
</evidence>
<dbReference type="Gene3D" id="1.10.10.10">
    <property type="entry name" value="Winged helix-like DNA-binding domain superfamily/Winged helix DNA-binding domain"/>
    <property type="match status" value="1"/>
</dbReference>
<feature type="region of interest" description="Disordered" evidence="4">
    <location>
        <begin position="74"/>
        <end position="96"/>
    </location>
</feature>
<dbReference type="SMART" id="SM00345">
    <property type="entry name" value="HTH_GNTR"/>
    <property type="match status" value="1"/>
</dbReference>
<dbReference type="SUPFAM" id="SSF64288">
    <property type="entry name" value="Chorismate lyase-like"/>
    <property type="match status" value="1"/>
</dbReference>
<dbReference type="InterPro" id="IPR036388">
    <property type="entry name" value="WH-like_DNA-bd_sf"/>
</dbReference>
<keyword evidence="3" id="KW-0804">Transcription</keyword>
<evidence type="ECO:0000256" key="1">
    <source>
        <dbReference type="ARBA" id="ARBA00023015"/>
    </source>
</evidence>
<feature type="domain" description="HTH gntR-type" evidence="5">
    <location>
        <begin position="7"/>
        <end position="75"/>
    </location>
</feature>
<protein>
    <submittedName>
        <fullName evidence="6">Transcriptional regulator GamR</fullName>
    </submittedName>
</protein>
<dbReference type="CDD" id="cd07377">
    <property type="entry name" value="WHTH_GntR"/>
    <property type="match status" value="1"/>
</dbReference>
<dbReference type="PROSITE" id="PS50949">
    <property type="entry name" value="HTH_GNTR"/>
    <property type="match status" value="1"/>
</dbReference>
<keyword evidence="2" id="KW-0238">DNA-binding</keyword>
<dbReference type="InterPro" id="IPR028978">
    <property type="entry name" value="Chorismate_lyase_/UTRA_dom_sf"/>
</dbReference>
<dbReference type="Pfam" id="PF07702">
    <property type="entry name" value="UTRA"/>
    <property type="match status" value="1"/>
</dbReference>
<evidence type="ECO:0000256" key="4">
    <source>
        <dbReference type="SAM" id="MobiDB-lite"/>
    </source>
</evidence>
<gene>
    <name evidence="6" type="primary">gamR</name>
    <name evidence="6" type="ORF">GCM10009838_19160</name>
</gene>
<evidence type="ECO:0000313" key="6">
    <source>
        <dbReference type="EMBL" id="GAA1962419.1"/>
    </source>
</evidence>
<dbReference type="PANTHER" id="PTHR44846:SF17">
    <property type="entry name" value="GNTR-FAMILY TRANSCRIPTIONAL REGULATOR"/>
    <property type="match status" value="1"/>
</dbReference>
<accession>A0ABP5CGG1</accession>
<evidence type="ECO:0000256" key="3">
    <source>
        <dbReference type="ARBA" id="ARBA00023163"/>
    </source>
</evidence>
<organism evidence="6 7">
    <name type="scientific">Catenulispora subtropica</name>
    <dbReference type="NCBI Taxonomy" id="450798"/>
    <lineage>
        <taxon>Bacteria</taxon>
        <taxon>Bacillati</taxon>
        <taxon>Actinomycetota</taxon>
        <taxon>Actinomycetes</taxon>
        <taxon>Catenulisporales</taxon>
        <taxon>Catenulisporaceae</taxon>
        <taxon>Catenulispora</taxon>
    </lineage>
</organism>
<dbReference type="PANTHER" id="PTHR44846">
    <property type="entry name" value="MANNOSYL-D-GLYCERATE TRANSPORT/METABOLISM SYSTEM REPRESSOR MNGR-RELATED"/>
    <property type="match status" value="1"/>
</dbReference>
<proteinExistence type="predicted"/>